<comment type="caution">
    <text evidence="1">The sequence shown here is derived from an EMBL/GenBank/DDBJ whole genome shotgun (WGS) entry which is preliminary data.</text>
</comment>
<name>A0A2V3DPE2_9MICC</name>
<evidence type="ECO:0000313" key="2">
    <source>
        <dbReference type="Proteomes" id="UP000246303"/>
    </source>
</evidence>
<dbReference type="EMBL" id="QHLZ01000014">
    <property type="protein sequence ID" value="PXA64216.1"/>
    <property type="molecule type" value="Genomic_DNA"/>
</dbReference>
<dbReference type="Proteomes" id="UP000246303">
    <property type="component" value="Unassembled WGS sequence"/>
</dbReference>
<evidence type="ECO:0000313" key="1">
    <source>
        <dbReference type="EMBL" id="PXA64216.1"/>
    </source>
</evidence>
<organism evidence="1 2">
    <name type="scientific">Arthrobacter psychrochitiniphilus</name>
    <dbReference type="NCBI Taxonomy" id="291045"/>
    <lineage>
        <taxon>Bacteria</taxon>
        <taxon>Bacillati</taxon>
        <taxon>Actinomycetota</taxon>
        <taxon>Actinomycetes</taxon>
        <taxon>Micrococcales</taxon>
        <taxon>Micrococcaceae</taxon>
        <taxon>Arthrobacter</taxon>
    </lineage>
</organism>
<keyword evidence="2" id="KW-1185">Reference proteome</keyword>
<dbReference type="AlphaFoldDB" id="A0A2V3DPE2"/>
<gene>
    <name evidence="1" type="ORF">CVS29_16460</name>
</gene>
<reference evidence="1 2" key="1">
    <citation type="submission" date="2018-05" db="EMBL/GenBank/DDBJ databases">
        <title>Genetic diversity of glacier-inhabiting Cryobacterium bacteria in China and description of Cryobacterium mengkeensis sp. nov. and Arthrobacter glacialis sp. nov.</title>
        <authorList>
            <person name="Liu Q."/>
            <person name="Xin Y.-H."/>
        </authorList>
    </citation>
    <scope>NUCLEOTIDE SEQUENCE [LARGE SCALE GENOMIC DNA]</scope>
    <source>
        <strain evidence="1 2">GP3</strain>
    </source>
</reference>
<accession>A0A2V3DPE2</accession>
<sequence>MTLKLPNNPATVTMTQMTGSSCSVQNGVAIDGEAGAPKADSERPAPMNFEPGQQSRTFSLTAGIVTMMNFTH</sequence>
<proteinExistence type="predicted"/>
<protein>
    <submittedName>
        <fullName evidence="1">Uncharacterized protein</fullName>
    </submittedName>
</protein>
<dbReference type="PROSITE" id="PS51257">
    <property type="entry name" value="PROKAR_LIPOPROTEIN"/>
    <property type="match status" value="1"/>
</dbReference>
<dbReference type="RefSeq" id="WP_110107498.1">
    <property type="nucleotide sequence ID" value="NZ_JACBZZ010000001.1"/>
</dbReference>